<comment type="caution">
    <text evidence="10">The sequence shown here is derived from an EMBL/GenBank/DDBJ whole genome shotgun (WGS) entry which is preliminary data.</text>
</comment>
<dbReference type="PROSITE" id="PS51332">
    <property type="entry name" value="B12_BINDING"/>
    <property type="match status" value="1"/>
</dbReference>
<dbReference type="GO" id="GO:0031419">
    <property type="term" value="F:cobalamin binding"/>
    <property type="evidence" value="ECO:0007669"/>
    <property type="project" value="InterPro"/>
</dbReference>
<dbReference type="GO" id="GO:0003824">
    <property type="term" value="F:catalytic activity"/>
    <property type="evidence" value="ECO:0007669"/>
    <property type="project" value="InterPro"/>
</dbReference>
<keyword evidence="3" id="KW-0808">Transferase</keyword>
<keyword evidence="2" id="KW-0489">Methyltransferase</keyword>
<evidence type="ECO:0000256" key="2">
    <source>
        <dbReference type="ARBA" id="ARBA00022603"/>
    </source>
</evidence>
<dbReference type="InterPro" id="IPR023404">
    <property type="entry name" value="rSAM_horseshoe"/>
</dbReference>
<dbReference type="Gene3D" id="3.40.50.280">
    <property type="entry name" value="Cobalamin-binding domain"/>
    <property type="match status" value="1"/>
</dbReference>
<dbReference type="SFLD" id="SFLDS00029">
    <property type="entry name" value="Radical_SAM"/>
    <property type="match status" value="1"/>
</dbReference>
<feature type="domain" description="Radical SAM core" evidence="9">
    <location>
        <begin position="182"/>
        <end position="410"/>
    </location>
</feature>
<dbReference type="InterPro" id="IPR006158">
    <property type="entry name" value="Cobalamin-bd"/>
</dbReference>
<evidence type="ECO:0000256" key="5">
    <source>
        <dbReference type="ARBA" id="ARBA00022723"/>
    </source>
</evidence>
<dbReference type="SUPFAM" id="SSF102114">
    <property type="entry name" value="Radical SAM enzymes"/>
    <property type="match status" value="1"/>
</dbReference>
<dbReference type="InterPro" id="IPR006638">
    <property type="entry name" value="Elp3/MiaA/NifB-like_rSAM"/>
</dbReference>
<gene>
    <name evidence="10" type="ORF">J4478_00775</name>
</gene>
<dbReference type="CDD" id="cd01335">
    <property type="entry name" value="Radical_SAM"/>
    <property type="match status" value="1"/>
</dbReference>
<evidence type="ECO:0000256" key="1">
    <source>
        <dbReference type="ARBA" id="ARBA00001966"/>
    </source>
</evidence>
<keyword evidence="4" id="KW-0949">S-adenosyl-L-methionine</keyword>
<keyword evidence="6" id="KW-0408">Iron</keyword>
<evidence type="ECO:0000313" key="10">
    <source>
        <dbReference type="EMBL" id="MBS3057917.1"/>
    </source>
</evidence>
<evidence type="ECO:0000256" key="7">
    <source>
        <dbReference type="ARBA" id="ARBA00023014"/>
    </source>
</evidence>
<protein>
    <submittedName>
        <fullName evidence="10">Cobalamin-dependent protein</fullName>
    </submittedName>
</protein>
<dbReference type="SUPFAM" id="SSF52242">
    <property type="entry name" value="Cobalamin (vitamin B12)-binding domain"/>
    <property type="match status" value="1"/>
</dbReference>
<sequence>MNVLFATSWKTPHTSPPLGVGYLASYLRENGMEVGLLDYNFSTDFEDVRKKLEESNAELVAVSAMSSTFSTAKKIAEIARKELDCPIALGGAHASIMPVESLKDSAFDIAVVGEGERTSLELAKAVSAGKSLSKVRGIYYKKGRSVKKNPPMPYIENLDELPFPARDLMEMKKYLVTPEEFPMLMPQTGLVAIRGCPFQCTYCQPTSMMMFGLKTRYRSPKSIVDEMELIRDAYKLESIKVGGDTLTARHDWIMELCKEIKDRKIDTLWIAGTRVNTVDDERLKAMKEAGCYFIQFGVESGSPRVLKEVMNKGITVEQTRKAFALCKKHGIITGANIMLGSPTESRREIEMSIRLIKEISPDMTSGYITNPLPGTYLYDQALEKSLITECDLELIDRHGLGTMKRDITDEELLLYLRKLWLVSKSEKVLNYLLPWRKPYYLSVALKRSLNLLQHDRKTLLSDFKTHALTPFALLKASIQVSRIPKNPSA</sequence>
<comment type="cofactor">
    <cofactor evidence="1">
        <name>[4Fe-4S] cluster</name>
        <dbReference type="ChEBI" id="CHEBI:49883"/>
    </cofactor>
</comment>
<reference evidence="10" key="2">
    <citation type="submission" date="2021-05" db="EMBL/GenBank/DDBJ databases">
        <title>Protein family content uncovers lineage relationships and bacterial pathway maintenance mechanisms in DPANN archaea.</title>
        <authorList>
            <person name="Castelle C.J."/>
            <person name="Meheust R."/>
            <person name="Jaffe A.L."/>
            <person name="Seitz K."/>
            <person name="Gong X."/>
            <person name="Baker B.J."/>
            <person name="Banfield J.F."/>
        </authorList>
    </citation>
    <scope>NUCLEOTIDE SEQUENCE</scope>
    <source>
        <strain evidence="10">RIFCSPLOWO2_01_FULL_43_13</strain>
    </source>
</reference>
<dbReference type="InterPro" id="IPR034466">
    <property type="entry name" value="Methyltransferase_Class_B"/>
</dbReference>
<dbReference type="SMART" id="SM00729">
    <property type="entry name" value="Elp3"/>
    <property type="match status" value="1"/>
</dbReference>
<dbReference type="InterPro" id="IPR051198">
    <property type="entry name" value="BchE-like"/>
</dbReference>
<feature type="domain" description="B12-binding" evidence="8">
    <location>
        <begin position="1"/>
        <end position="133"/>
    </location>
</feature>
<dbReference type="GO" id="GO:0046872">
    <property type="term" value="F:metal ion binding"/>
    <property type="evidence" value="ECO:0007669"/>
    <property type="project" value="UniProtKB-KW"/>
</dbReference>
<dbReference type="PANTHER" id="PTHR43409">
    <property type="entry name" value="ANAEROBIC MAGNESIUM-PROTOPORPHYRIN IX MONOMETHYL ESTER CYCLASE-RELATED"/>
    <property type="match status" value="1"/>
</dbReference>
<dbReference type="InterPro" id="IPR058240">
    <property type="entry name" value="rSAM_sf"/>
</dbReference>
<organism evidence="10 11">
    <name type="scientific">Candidatus Iainarchaeum sp</name>
    <dbReference type="NCBI Taxonomy" id="3101447"/>
    <lineage>
        <taxon>Archaea</taxon>
        <taxon>Candidatus Iainarchaeota</taxon>
        <taxon>Candidatus Iainarchaeia</taxon>
        <taxon>Candidatus Iainarchaeales</taxon>
        <taxon>Candidatus Iainarchaeaceae</taxon>
        <taxon>Candidatus Iainarchaeum</taxon>
    </lineage>
</organism>
<evidence type="ECO:0000256" key="4">
    <source>
        <dbReference type="ARBA" id="ARBA00022691"/>
    </source>
</evidence>
<dbReference type="Gene3D" id="3.80.30.20">
    <property type="entry name" value="tm_1862 like domain"/>
    <property type="match status" value="1"/>
</dbReference>
<evidence type="ECO:0000259" key="9">
    <source>
        <dbReference type="PROSITE" id="PS51918"/>
    </source>
</evidence>
<dbReference type="InterPro" id="IPR007197">
    <property type="entry name" value="rSAM"/>
</dbReference>
<dbReference type="CDD" id="cd02068">
    <property type="entry name" value="radical_SAM_B12_BD"/>
    <property type="match status" value="1"/>
</dbReference>
<evidence type="ECO:0000256" key="3">
    <source>
        <dbReference type="ARBA" id="ARBA00022679"/>
    </source>
</evidence>
<dbReference type="InterPro" id="IPR036724">
    <property type="entry name" value="Cobalamin-bd_sf"/>
</dbReference>
<dbReference type="PROSITE" id="PS51918">
    <property type="entry name" value="RADICAL_SAM"/>
    <property type="match status" value="1"/>
</dbReference>
<dbReference type="EMBL" id="JAGVWB010000005">
    <property type="protein sequence ID" value="MBS3057917.1"/>
    <property type="molecule type" value="Genomic_DNA"/>
</dbReference>
<proteinExistence type="predicted"/>
<dbReference type="PANTHER" id="PTHR43409:SF7">
    <property type="entry name" value="BLL1977 PROTEIN"/>
    <property type="match status" value="1"/>
</dbReference>
<reference evidence="10" key="1">
    <citation type="submission" date="2021-03" db="EMBL/GenBank/DDBJ databases">
        <authorList>
            <person name="Jaffe A."/>
        </authorList>
    </citation>
    <scope>NUCLEOTIDE SEQUENCE</scope>
    <source>
        <strain evidence="10">RIFCSPLOWO2_01_FULL_43_13</strain>
    </source>
</reference>
<keyword evidence="7" id="KW-0411">Iron-sulfur</keyword>
<dbReference type="Pfam" id="PF02310">
    <property type="entry name" value="B12-binding"/>
    <property type="match status" value="1"/>
</dbReference>
<dbReference type="SFLD" id="SFLDG01082">
    <property type="entry name" value="B12-binding_domain_containing"/>
    <property type="match status" value="1"/>
</dbReference>
<keyword evidence="5" id="KW-0479">Metal-binding</keyword>
<dbReference type="AlphaFoldDB" id="A0A8T4KUW6"/>
<evidence type="ECO:0000259" key="8">
    <source>
        <dbReference type="PROSITE" id="PS51332"/>
    </source>
</evidence>
<dbReference type="Pfam" id="PF04055">
    <property type="entry name" value="Radical_SAM"/>
    <property type="match status" value="1"/>
</dbReference>
<evidence type="ECO:0000256" key="6">
    <source>
        <dbReference type="ARBA" id="ARBA00023004"/>
    </source>
</evidence>
<name>A0A8T4KUW6_9ARCH</name>
<accession>A0A8T4KUW6</accession>
<dbReference type="GO" id="GO:0051539">
    <property type="term" value="F:4 iron, 4 sulfur cluster binding"/>
    <property type="evidence" value="ECO:0007669"/>
    <property type="project" value="UniProtKB-KW"/>
</dbReference>
<dbReference type="SFLD" id="SFLDG01123">
    <property type="entry name" value="methyltransferase_(Class_B)"/>
    <property type="match status" value="1"/>
</dbReference>
<dbReference type="Proteomes" id="UP000680185">
    <property type="component" value="Unassembled WGS sequence"/>
</dbReference>
<evidence type="ECO:0000313" key="11">
    <source>
        <dbReference type="Proteomes" id="UP000680185"/>
    </source>
</evidence>